<evidence type="ECO:0000313" key="3">
    <source>
        <dbReference type="Proteomes" id="UP000299102"/>
    </source>
</evidence>
<comment type="caution">
    <text evidence="2">The sequence shown here is derived from an EMBL/GenBank/DDBJ whole genome shotgun (WGS) entry which is preliminary data.</text>
</comment>
<name>A0A4C1Z8W1_EUMVA</name>
<dbReference type="AlphaFoldDB" id="A0A4C1Z8W1"/>
<dbReference type="Proteomes" id="UP000299102">
    <property type="component" value="Unassembled WGS sequence"/>
</dbReference>
<reference evidence="2 3" key="1">
    <citation type="journal article" date="2019" name="Commun. Biol.">
        <title>The bagworm genome reveals a unique fibroin gene that provides high tensile strength.</title>
        <authorList>
            <person name="Kono N."/>
            <person name="Nakamura H."/>
            <person name="Ohtoshi R."/>
            <person name="Tomita M."/>
            <person name="Numata K."/>
            <person name="Arakawa K."/>
        </authorList>
    </citation>
    <scope>NUCLEOTIDE SEQUENCE [LARGE SCALE GENOMIC DNA]</scope>
</reference>
<protein>
    <submittedName>
        <fullName evidence="2">Uncharacterized protein</fullName>
    </submittedName>
</protein>
<dbReference type="EMBL" id="BGZK01001713">
    <property type="protein sequence ID" value="GBP85026.1"/>
    <property type="molecule type" value="Genomic_DNA"/>
</dbReference>
<sequence>MANKTWDATWSALRMTSQIRALGSLRLDELRKGEGNDELRRTVNVWTARARAGGSRPRWARAGGARRTRTCRGSGRAGGGRLTRSSPFLEGKYHYIRTYDETDRLIR</sequence>
<accession>A0A4C1Z8W1</accession>
<keyword evidence="3" id="KW-1185">Reference proteome</keyword>
<gene>
    <name evidence="2" type="ORF">EVAR_54179_1</name>
</gene>
<organism evidence="2 3">
    <name type="scientific">Eumeta variegata</name>
    <name type="common">Bagworm moth</name>
    <name type="synonym">Eumeta japonica</name>
    <dbReference type="NCBI Taxonomy" id="151549"/>
    <lineage>
        <taxon>Eukaryota</taxon>
        <taxon>Metazoa</taxon>
        <taxon>Ecdysozoa</taxon>
        <taxon>Arthropoda</taxon>
        <taxon>Hexapoda</taxon>
        <taxon>Insecta</taxon>
        <taxon>Pterygota</taxon>
        <taxon>Neoptera</taxon>
        <taxon>Endopterygota</taxon>
        <taxon>Lepidoptera</taxon>
        <taxon>Glossata</taxon>
        <taxon>Ditrysia</taxon>
        <taxon>Tineoidea</taxon>
        <taxon>Psychidae</taxon>
        <taxon>Oiketicinae</taxon>
        <taxon>Eumeta</taxon>
    </lineage>
</organism>
<proteinExistence type="predicted"/>
<evidence type="ECO:0000256" key="1">
    <source>
        <dbReference type="SAM" id="MobiDB-lite"/>
    </source>
</evidence>
<evidence type="ECO:0000313" key="2">
    <source>
        <dbReference type="EMBL" id="GBP85026.1"/>
    </source>
</evidence>
<feature type="region of interest" description="Disordered" evidence="1">
    <location>
        <begin position="56"/>
        <end position="85"/>
    </location>
</feature>